<evidence type="ECO:0000256" key="3">
    <source>
        <dbReference type="ARBA" id="ARBA00023015"/>
    </source>
</evidence>
<comment type="subunit">
    <text evidence="7">Component of the Mediator complex.</text>
</comment>
<dbReference type="GO" id="GO:0006357">
    <property type="term" value="P:regulation of transcription by RNA polymerase II"/>
    <property type="evidence" value="ECO:0007669"/>
    <property type="project" value="InterPro"/>
</dbReference>
<evidence type="ECO:0000256" key="7">
    <source>
        <dbReference type="RuleBase" id="RU364145"/>
    </source>
</evidence>
<dbReference type="GO" id="GO:0003712">
    <property type="term" value="F:transcription coregulator activity"/>
    <property type="evidence" value="ECO:0007669"/>
    <property type="project" value="InterPro"/>
</dbReference>
<evidence type="ECO:0000256" key="5">
    <source>
        <dbReference type="ARBA" id="ARBA00023163"/>
    </source>
</evidence>
<evidence type="ECO:0000256" key="2">
    <source>
        <dbReference type="ARBA" id="ARBA00008089"/>
    </source>
</evidence>
<reference evidence="9 10" key="1">
    <citation type="journal article" date="2014" name="BMC Genomics">
        <title>Adaptive genomic structural variation in the grape powdery mildew pathogen, Erysiphe necator.</title>
        <authorList>
            <person name="Jones L."/>
            <person name="Riaz S."/>
            <person name="Morales-Cruz A."/>
            <person name="Amrine K.C."/>
            <person name="McGuire B."/>
            <person name="Gubler W.D."/>
            <person name="Walker M.A."/>
            <person name="Cantu D."/>
        </authorList>
    </citation>
    <scope>NUCLEOTIDE SEQUENCE [LARGE SCALE GENOMIC DNA]</scope>
    <source>
        <strain evidence="10">c</strain>
    </source>
</reference>
<evidence type="ECO:0000256" key="6">
    <source>
        <dbReference type="ARBA" id="ARBA00023242"/>
    </source>
</evidence>
<evidence type="ECO:0000256" key="8">
    <source>
        <dbReference type="SAM" id="Coils"/>
    </source>
</evidence>
<dbReference type="EMBL" id="JNVN01000419">
    <property type="protein sequence ID" value="KHJ35380.1"/>
    <property type="molecule type" value="Genomic_DNA"/>
</dbReference>
<dbReference type="InterPro" id="IPR011425">
    <property type="entry name" value="Med9"/>
</dbReference>
<dbReference type="GO" id="GO:0016592">
    <property type="term" value="C:mediator complex"/>
    <property type="evidence" value="ECO:0007669"/>
    <property type="project" value="InterPro"/>
</dbReference>
<comment type="similarity">
    <text evidence="2 7">Belongs to the Mediator complex subunit 9 family.</text>
</comment>
<comment type="subcellular location">
    <subcellularLocation>
        <location evidence="1 7">Nucleus</location>
    </subcellularLocation>
</comment>
<evidence type="ECO:0000256" key="1">
    <source>
        <dbReference type="ARBA" id="ARBA00004123"/>
    </source>
</evidence>
<feature type="coiled-coil region" evidence="8">
    <location>
        <begin position="98"/>
        <end position="125"/>
    </location>
</feature>
<keyword evidence="4 7" id="KW-0010">Activator</keyword>
<keyword evidence="10" id="KW-1185">Reference proteome</keyword>
<keyword evidence="8" id="KW-0175">Coiled coil</keyword>
<sequence>MMESISTSTSSDIPSVFKLPEGLSPNSIDTVPVLSSLLSRFQTSQLNSSISASGLIRSTASPSQLLVGTGPLTDKDITSATDVLRLQLQKAHMQIGQFPDMHRSIEEQELEIKELESKILKQKDTISEIQKFARVSKKLEEKIEENSVSLLDSSMDQ</sequence>
<keyword evidence="3 7" id="KW-0805">Transcription regulation</keyword>
<organism evidence="9 10">
    <name type="scientific">Uncinula necator</name>
    <name type="common">Grape powdery mildew</name>
    <dbReference type="NCBI Taxonomy" id="52586"/>
    <lineage>
        <taxon>Eukaryota</taxon>
        <taxon>Fungi</taxon>
        <taxon>Dikarya</taxon>
        <taxon>Ascomycota</taxon>
        <taxon>Pezizomycotina</taxon>
        <taxon>Leotiomycetes</taxon>
        <taxon>Erysiphales</taxon>
        <taxon>Erysiphaceae</taxon>
        <taxon>Erysiphe</taxon>
    </lineage>
</organism>
<dbReference type="HOGENOM" id="CLU_097220_2_0_1"/>
<dbReference type="AlphaFoldDB" id="A0A0B1PDG5"/>
<comment type="caution">
    <text evidence="9">The sequence shown here is derived from an EMBL/GenBank/DDBJ whole genome shotgun (WGS) entry which is preliminary data.</text>
</comment>
<evidence type="ECO:0000256" key="4">
    <source>
        <dbReference type="ARBA" id="ARBA00023159"/>
    </source>
</evidence>
<evidence type="ECO:0000313" key="10">
    <source>
        <dbReference type="Proteomes" id="UP000030854"/>
    </source>
</evidence>
<dbReference type="STRING" id="52586.A0A0B1PDG5"/>
<dbReference type="OMA" id="PDMHRTI"/>
<keyword evidence="5 7" id="KW-0804">Transcription</keyword>
<keyword evidence="6 7" id="KW-0539">Nucleus</keyword>
<evidence type="ECO:0000313" key="9">
    <source>
        <dbReference type="EMBL" id="KHJ35380.1"/>
    </source>
</evidence>
<accession>A0A0B1PDG5</accession>
<comment type="function">
    <text evidence="7">Component of the Mediator complex, a coactivator involved in the regulated transcription of nearly all RNA polymerase II-dependent genes. Mediator functions as a bridge to convey information from gene-specific regulatory proteins to the basal RNA polymerase II transcription machinery. Mediator is recruited to promoters by direct interactions with regulatory proteins and serves as a scaffold for the assembly of a functional preinitiation complex with RNA polymerase II and the general transcription factors.</text>
</comment>
<protein>
    <recommendedName>
        <fullName evidence="7">Mediator of RNA polymerase II transcription subunit 9</fullName>
    </recommendedName>
    <alternativeName>
        <fullName evidence="7">Mediator complex subunit 9</fullName>
    </alternativeName>
</protein>
<proteinExistence type="inferred from homology"/>
<name>A0A0B1PDG5_UNCNE</name>
<dbReference type="Proteomes" id="UP000030854">
    <property type="component" value="Unassembled WGS sequence"/>
</dbReference>
<dbReference type="Pfam" id="PF07544">
    <property type="entry name" value="Med9"/>
    <property type="match status" value="1"/>
</dbReference>
<gene>
    <name evidence="7" type="primary">MED9</name>
    <name evidence="9" type="ORF">EV44_g5718</name>
</gene>